<dbReference type="SUPFAM" id="SSF52096">
    <property type="entry name" value="ClpP/crotonase"/>
    <property type="match status" value="1"/>
</dbReference>
<evidence type="ECO:0000259" key="5">
    <source>
        <dbReference type="Pfam" id="PF01343"/>
    </source>
</evidence>
<proteinExistence type="inferred from homology"/>
<keyword evidence="3" id="KW-0378">Hydrolase</keyword>
<evidence type="ECO:0000313" key="6">
    <source>
        <dbReference type="EMBL" id="SFI05953.1"/>
    </source>
</evidence>
<accession>A0A1I3F460</accession>
<evidence type="ECO:0000313" key="7">
    <source>
        <dbReference type="Proteomes" id="UP000199377"/>
    </source>
</evidence>
<dbReference type="InterPro" id="IPR029045">
    <property type="entry name" value="ClpP/crotonase-like_dom_sf"/>
</dbReference>
<evidence type="ECO:0000256" key="4">
    <source>
        <dbReference type="ARBA" id="ARBA00022825"/>
    </source>
</evidence>
<dbReference type="Pfam" id="PF01343">
    <property type="entry name" value="Peptidase_S49"/>
    <property type="match status" value="1"/>
</dbReference>
<dbReference type="EMBL" id="FOQH01000004">
    <property type="protein sequence ID" value="SFI05953.1"/>
    <property type="molecule type" value="Genomic_DNA"/>
</dbReference>
<dbReference type="InterPro" id="IPR002142">
    <property type="entry name" value="Peptidase_S49"/>
</dbReference>
<dbReference type="STRING" id="1114924.SAMN05216258_10454"/>
<sequence length="277" mass="29575">MTLRTNLSRLMRRPPRVSVVRLYGPIGMPGRMASSLSDEFIGPALESAFGTKPAAVALAVNSPGGSAVQSGLIASRIRRLADETKVPVYAFCEDAAASGGYWLACAADEIWVDGASIIGSIGVISAGFGFHQAIAKVGVERRVHTAGARKAILDPFQPEREEDVATLREMQDQIHTLFQTHVRERRGARLADIDLFTGEFWTGARATELGLADGIGHLPSVMRDKLGEKVKFKEYGPRRALGQRLGLVNGPNGVAADAAAAAAAQLETQAMWARLGI</sequence>
<dbReference type="AlphaFoldDB" id="A0A1I3F460"/>
<dbReference type="Gene3D" id="6.20.330.10">
    <property type="match status" value="1"/>
</dbReference>
<name>A0A1I3F460_9RHOB</name>
<keyword evidence="2 6" id="KW-0645">Protease</keyword>
<gene>
    <name evidence="6" type="ORF">SAMN05216258_10454</name>
</gene>
<protein>
    <submittedName>
        <fullName evidence="6">Serine protease SohB</fullName>
    </submittedName>
</protein>
<dbReference type="InterPro" id="IPR047272">
    <property type="entry name" value="S49_SppA_C"/>
</dbReference>
<dbReference type="PANTHER" id="PTHR42987:SF8">
    <property type="entry name" value="PROTEINASE"/>
    <property type="match status" value="1"/>
</dbReference>
<dbReference type="OrthoDB" id="9764363at2"/>
<evidence type="ECO:0000256" key="3">
    <source>
        <dbReference type="ARBA" id="ARBA00022801"/>
    </source>
</evidence>
<dbReference type="Proteomes" id="UP000199377">
    <property type="component" value="Unassembled WGS sequence"/>
</dbReference>
<dbReference type="Gene3D" id="3.90.226.10">
    <property type="entry name" value="2-enoyl-CoA Hydratase, Chain A, domain 1"/>
    <property type="match status" value="1"/>
</dbReference>
<keyword evidence="7" id="KW-1185">Reference proteome</keyword>
<evidence type="ECO:0000256" key="1">
    <source>
        <dbReference type="ARBA" id="ARBA00008683"/>
    </source>
</evidence>
<evidence type="ECO:0000256" key="2">
    <source>
        <dbReference type="ARBA" id="ARBA00022670"/>
    </source>
</evidence>
<keyword evidence="4" id="KW-0720">Serine protease</keyword>
<dbReference type="GO" id="GO:0006508">
    <property type="term" value="P:proteolysis"/>
    <property type="evidence" value="ECO:0007669"/>
    <property type="project" value="UniProtKB-KW"/>
</dbReference>
<feature type="domain" description="Peptidase S49" evidence="5">
    <location>
        <begin position="83"/>
        <end position="222"/>
    </location>
</feature>
<organism evidence="6 7">
    <name type="scientific">Albimonas pacifica</name>
    <dbReference type="NCBI Taxonomy" id="1114924"/>
    <lineage>
        <taxon>Bacteria</taxon>
        <taxon>Pseudomonadati</taxon>
        <taxon>Pseudomonadota</taxon>
        <taxon>Alphaproteobacteria</taxon>
        <taxon>Rhodobacterales</taxon>
        <taxon>Paracoccaceae</taxon>
        <taxon>Albimonas</taxon>
    </lineage>
</organism>
<dbReference type="GO" id="GO:0008236">
    <property type="term" value="F:serine-type peptidase activity"/>
    <property type="evidence" value="ECO:0007669"/>
    <property type="project" value="UniProtKB-KW"/>
</dbReference>
<reference evidence="6 7" key="1">
    <citation type="submission" date="2016-10" db="EMBL/GenBank/DDBJ databases">
        <authorList>
            <person name="de Groot N.N."/>
        </authorList>
    </citation>
    <scope>NUCLEOTIDE SEQUENCE [LARGE SCALE GENOMIC DNA]</scope>
    <source>
        <strain evidence="6 7">CGMCC 1.11030</strain>
    </source>
</reference>
<dbReference type="RefSeq" id="WP_092859364.1">
    <property type="nucleotide sequence ID" value="NZ_FOQH01000004.1"/>
</dbReference>
<dbReference type="PANTHER" id="PTHR42987">
    <property type="entry name" value="PEPTIDASE S49"/>
    <property type="match status" value="1"/>
</dbReference>
<dbReference type="CDD" id="cd07023">
    <property type="entry name" value="S49_Sppa_N_C"/>
    <property type="match status" value="1"/>
</dbReference>
<comment type="similarity">
    <text evidence="1">Belongs to the peptidase S49 family.</text>
</comment>